<accession>A0ABY6V3H2</accession>
<dbReference type="Proteomes" id="UP000766486">
    <property type="component" value="Unassembled WGS sequence"/>
</dbReference>
<protein>
    <submittedName>
        <fullName evidence="2">Uncharacterized protein</fullName>
    </submittedName>
</protein>
<comment type="caution">
    <text evidence="2">The sequence shown here is derived from an EMBL/GenBank/DDBJ whole genome shotgun (WGS) entry which is preliminary data.</text>
</comment>
<keyword evidence="3" id="KW-1185">Reference proteome</keyword>
<evidence type="ECO:0000313" key="3">
    <source>
        <dbReference type="Proteomes" id="UP000766486"/>
    </source>
</evidence>
<gene>
    <name evidence="2" type="ORF">CLO192961_LOCUS462772</name>
</gene>
<feature type="compositionally biased region" description="Polar residues" evidence="1">
    <location>
        <begin position="89"/>
        <end position="99"/>
    </location>
</feature>
<evidence type="ECO:0000313" key="2">
    <source>
        <dbReference type="EMBL" id="VUC37005.1"/>
    </source>
</evidence>
<name>A0ABY6V3H2_BIOOC</name>
<evidence type="ECO:0000256" key="1">
    <source>
        <dbReference type="SAM" id="MobiDB-lite"/>
    </source>
</evidence>
<sequence>MSCNTSYIWRTRENPEVNAVIETRVGDIILTVRILKVEFGDYTRTETVEVLQAPEGHNFPQIITIKRLGGQRSPERKRMLETQRRTEAPLNSRSAWNLT</sequence>
<dbReference type="EMBL" id="CABFNS010000936">
    <property type="protein sequence ID" value="VUC37005.1"/>
    <property type="molecule type" value="Genomic_DNA"/>
</dbReference>
<feature type="compositionally biased region" description="Basic and acidic residues" evidence="1">
    <location>
        <begin position="73"/>
        <end position="87"/>
    </location>
</feature>
<feature type="region of interest" description="Disordered" evidence="1">
    <location>
        <begin position="68"/>
        <end position="99"/>
    </location>
</feature>
<reference evidence="2 3" key="1">
    <citation type="submission" date="2019-06" db="EMBL/GenBank/DDBJ databases">
        <authorList>
            <person name="Broberg M."/>
        </authorList>
    </citation>
    <scope>NUCLEOTIDE SEQUENCE [LARGE SCALE GENOMIC DNA]</scope>
</reference>
<proteinExistence type="predicted"/>
<organism evidence="2 3">
    <name type="scientific">Bionectria ochroleuca</name>
    <name type="common">Gliocladium roseum</name>
    <dbReference type="NCBI Taxonomy" id="29856"/>
    <lineage>
        <taxon>Eukaryota</taxon>
        <taxon>Fungi</taxon>
        <taxon>Dikarya</taxon>
        <taxon>Ascomycota</taxon>
        <taxon>Pezizomycotina</taxon>
        <taxon>Sordariomycetes</taxon>
        <taxon>Hypocreomycetidae</taxon>
        <taxon>Hypocreales</taxon>
        <taxon>Bionectriaceae</taxon>
        <taxon>Clonostachys</taxon>
    </lineage>
</organism>